<accession>A0ABS9CEC2</accession>
<dbReference type="RefSeq" id="WP_301637225.1">
    <property type="nucleotide sequence ID" value="NZ_JADYTN010000001.1"/>
</dbReference>
<sequence>MKKITIFICSHKKVELPQHEYFLPVQAGAALHEKIQDYQPDDEGDNISSKNPHFCELTCHYWAWKNLKNVDIVGLNHYRRYFDFQHFCPSFSSDKHFTTTKDFLNNKYTFPDLESILKKYDIILPIARHWRVSNTQQYYDYHIAKDWETLRSIIREKTPEYLPAFESTMDRSNVSVGYNMFITHWKYFNEYSKWLFNILFEVEKRVPPIDDPVQSRIYGYMSERLINVFCVHHHLRIKHIPLIMPLEEGFHKSQNINGLHAIIRKTINDIHYHLRKY</sequence>
<dbReference type="InterPro" id="IPR025536">
    <property type="entry name" value="DUF4422"/>
</dbReference>
<reference evidence="2 3" key="1">
    <citation type="submission" date="2020-12" db="EMBL/GenBank/DDBJ databases">
        <title>Whole genome sequences of gut porcine anaerobes.</title>
        <authorList>
            <person name="Kubasova T."/>
            <person name="Jahodarova E."/>
            <person name="Rychlik I."/>
        </authorList>
    </citation>
    <scope>NUCLEOTIDE SEQUENCE [LARGE SCALE GENOMIC DNA]</scope>
    <source>
        <strain evidence="2 3">An925</strain>
    </source>
</reference>
<evidence type="ECO:0000259" key="1">
    <source>
        <dbReference type="Pfam" id="PF14393"/>
    </source>
</evidence>
<gene>
    <name evidence="2" type="ORF">I6E12_00410</name>
</gene>
<evidence type="ECO:0000313" key="3">
    <source>
        <dbReference type="Proteomes" id="UP001200470"/>
    </source>
</evidence>
<proteinExistence type="predicted"/>
<keyword evidence="3" id="KW-1185">Reference proteome</keyword>
<dbReference type="Proteomes" id="UP001200470">
    <property type="component" value="Unassembled WGS sequence"/>
</dbReference>
<protein>
    <submittedName>
        <fullName evidence="2">DUF4422 domain-containing protein</fullName>
    </submittedName>
</protein>
<evidence type="ECO:0000313" key="2">
    <source>
        <dbReference type="EMBL" id="MCF2562579.1"/>
    </source>
</evidence>
<feature type="domain" description="DUF4422" evidence="1">
    <location>
        <begin position="6"/>
        <end position="233"/>
    </location>
</feature>
<comment type="caution">
    <text evidence="2">The sequence shown here is derived from an EMBL/GenBank/DDBJ whole genome shotgun (WGS) entry which is preliminary data.</text>
</comment>
<name>A0ABS9CEC2_9BACT</name>
<dbReference type="EMBL" id="JADYTN010000001">
    <property type="protein sequence ID" value="MCF2562579.1"/>
    <property type="molecule type" value="Genomic_DNA"/>
</dbReference>
<organism evidence="2 3">
    <name type="scientific">Xylanibacter brevis</name>
    <dbReference type="NCBI Taxonomy" id="83231"/>
    <lineage>
        <taxon>Bacteria</taxon>
        <taxon>Pseudomonadati</taxon>
        <taxon>Bacteroidota</taxon>
        <taxon>Bacteroidia</taxon>
        <taxon>Bacteroidales</taxon>
        <taxon>Prevotellaceae</taxon>
        <taxon>Xylanibacter</taxon>
    </lineage>
</organism>
<dbReference type="Pfam" id="PF14393">
    <property type="entry name" value="DUF4422"/>
    <property type="match status" value="1"/>
</dbReference>